<name>A0A183NX29_9TREM</name>
<protein>
    <submittedName>
        <fullName evidence="1">Uncharacterized protein</fullName>
    </submittedName>
</protein>
<gene>
    <name evidence="1" type="ORF">SMTD_LOCUS6665</name>
</gene>
<keyword evidence="2" id="KW-1185">Reference proteome</keyword>
<reference evidence="1 2" key="1">
    <citation type="submission" date="2018-11" db="EMBL/GenBank/DDBJ databases">
        <authorList>
            <consortium name="Pathogen Informatics"/>
        </authorList>
    </citation>
    <scope>NUCLEOTIDE SEQUENCE [LARGE SCALE GENOMIC DNA]</scope>
    <source>
        <strain>Denwood</strain>
        <strain evidence="2">Zambia</strain>
    </source>
</reference>
<dbReference type="AlphaFoldDB" id="A0A183NX29"/>
<dbReference type="Proteomes" id="UP000269396">
    <property type="component" value="Unassembled WGS sequence"/>
</dbReference>
<evidence type="ECO:0000313" key="2">
    <source>
        <dbReference type="Proteomes" id="UP000269396"/>
    </source>
</evidence>
<sequence>MRDSSAGCTCIPELVFTLGLEPSTVRPKHHYVIHLATES</sequence>
<dbReference type="EMBL" id="UZAL01027734">
    <property type="protein sequence ID" value="VDP35135.1"/>
    <property type="molecule type" value="Genomic_DNA"/>
</dbReference>
<accession>A0A183NX29</accession>
<proteinExistence type="predicted"/>
<organism evidence="1 2">
    <name type="scientific">Schistosoma mattheei</name>
    <dbReference type="NCBI Taxonomy" id="31246"/>
    <lineage>
        <taxon>Eukaryota</taxon>
        <taxon>Metazoa</taxon>
        <taxon>Spiralia</taxon>
        <taxon>Lophotrochozoa</taxon>
        <taxon>Platyhelminthes</taxon>
        <taxon>Trematoda</taxon>
        <taxon>Digenea</taxon>
        <taxon>Strigeidida</taxon>
        <taxon>Schistosomatoidea</taxon>
        <taxon>Schistosomatidae</taxon>
        <taxon>Schistosoma</taxon>
    </lineage>
</organism>
<evidence type="ECO:0000313" key="1">
    <source>
        <dbReference type="EMBL" id="VDP35135.1"/>
    </source>
</evidence>